<dbReference type="Pfam" id="PF12969">
    <property type="entry name" value="DUF3857"/>
    <property type="match status" value="1"/>
</dbReference>
<feature type="domain" description="Transglutaminase-like" evidence="2">
    <location>
        <begin position="302"/>
        <end position="386"/>
    </location>
</feature>
<feature type="signal peptide" evidence="1">
    <location>
        <begin position="1"/>
        <end position="25"/>
    </location>
</feature>
<keyword evidence="1" id="KW-0732">Signal</keyword>
<dbReference type="SUPFAM" id="SSF54001">
    <property type="entry name" value="Cysteine proteinases"/>
    <property type="match status" value="1"/>
</dbReference>
<gene>
    <name evidence="4" type="ORF">ABS362_03010</name>
</gene>
<dbReference type="Proteomes" id="UP001476807">
    <property type="component" value="Unassembled WGS sequence"/>
</dbReference>
<dbReference type="Gene3D" id="3.10.620.30">
    <property type="match status" value="1"/>
</dbReference>
<evidence type="ECO:0000256" key="1">
    <source>
        <dbReference type="SAM" id="SignalP"/>
    </source>
</evidence>
<comment type="caution">
    <text evidence="4">The sequence shown here is derived from an EMBL/GenBank/DDBJ whole genome shotgun (WGS) entry which is preliminary data.</text>
</comment>
<dbReference type="RefSeq" id="WP_350410805.1">
    <property type="nucleotide sequence ID" value="NZ_JBEOKT010000002.1"/>
</dbReference>
<dbReference type="InterPro" id="IPR002931">
    <property type="entry name" value="Transglutaminase-like"/>
</dbReference>
<reference evidence="4 5" key="1">
    <citation type="submission" date="2024-06" db="EMBL/GenBank/DDBJ databases">
        <title>Pontibacter populi HYL7-15.</title>
        <authorList>
            <person name="Kim M.K."/>
        </authorList>
    </citation>
    <scope>NUCLEOTIDE SEQUENCE [LARGE SCALE GENOMIC DNA]</scope>
    <source>
        <strain evidence="4 5">HYL7-15</strain>
    </source>
</reference>
<dbReference type="Gene3D" id="2.60.40.3140">
    <property type="match status" value="1"/>
</dbReference>
<organism evidence="4 5">
    <name type="scientific">Pontibacter populi</name>
    <dbReference type="NCBI Taxonomy" id="890055"/>
    <lineage>
        <taxon>Bacteria</taxon>
        <taxon>Pseudomonadati</taxon>
        <taxon>Bacteroidota</taxon>
        <taxon>Cytophagia</taxon>
        <taxon>Cytophagales</taxon>
        <taxon>Hymenobacteraceae</taxon>
        <taxon>Pontibacter</taxon>
    </lineage>
</organism>
<evidence type="ECO:0000313" key="5">
    <source>
        <dbReference type="Proteomes" id="UP001476807"/>
    </source>
</evidence>
<accession>A0ABV1RQS3</accession>
<feature type="domain" description="DUF3857" evidence="3">
    <location>
        <begin position="74"/>
        <end position="235"/>
    </location>
</feature>
<sequence length="654" mass="74517">MRANTFTLSVVLTLFFGLAGSSAFAQGAKFGKVDDQELKMSQYAQDTSAEAVVLSDVGYTRFHISHSVQVLTDRHIRIKILKKSGYDWANFEVPFYVKGGDRERVTGIKGVTYTLENGEVQKHKLDSKNVFEEQHNENWFSKKFTMPNVKVGSVIEVSYTISSDFYYNMREWEFQTTIPTLWSEYSAEIPSYFDYKFLMQGYHPLHTNDKNIKGSGKPEFSNNAYTWSMKDVPALKEERYITTLKDYQSKIEFELQRVNLPGQAPRIMTGNWEDVVMDLLAHDRFGMQINKSGFYKRDLTNILAQHKTQQEQVRAIYEYVKGRMKWNDQNSYLARTSLSDAYDKRTGNAADINLLLVAMLQEAGMNAAPVLVSTRSNGRPPQGSPLVNKFNYVIARAFIDNQEYLMDATDPLLPFGMLPVRALNGDGYMISKKDHHWISLKPVVYSKFINTAVTINENGDMTGNAVESAAGHYALNLRRTLTELGEEKFAENMSREVGNYKLGKPVFENKEKIGDPLHIKYSISASGNGQQNSIIYLNPLMGEGDKENPFKLTERRYPVDFATPIDETIITKYTIPAGYVVDEAPKSVNVLLPENGGKFIYMVQQNGNELQVMSRVNINRPVFYAEEYVYLKEFYNQIVAKHAEQIVLKKSTSN</sequence>
<dbReference type="InterPro" id="IPR038765">
    <property type="entry name" value="Papain-like_cys_pep_sf"/>
</dbReference>
<dbReference type="EMBL" id="JBEOKT010000002">
    <property type="protein sequence ID" value="MER2996497.1"/>
    <property type="molecule type" value="Genomic_DNA"/>
</dbReference>
<protein>
    <submittedName>
        <fullName evidence="4">DUF3857 domain-containing protein</fullName>
    </submittedName>
</protein>
<dbReference type="Gene3D" id="2.60.120.1130">
    <property type="match status" value="1"/>
</dbReference>
<proteinExistence type="predicted"/>
<evidence type="ECO:0000313" key="4">
    <source>
        <dbReference type="EMBL" id="MER2996497.1"/>
    </source>
</evidence>
<evidence type="ECO:0000259" key="2">
    <source>
        <dbReference type="Pfam" id="PF01841"/>
    </source>
</evidence>
<evidence type="ECO:0000259" key="3">
    <source>
        <dbReference type="Pfam" id="PF12969"/>
    </source>
</evidence>
<name>A0ABV1RQS3_9BACT</name>
<dbReference type="Pfam" id="PF01841">
    <property type="entry name" value="Transglut_core"/>
    <property type="match status" value="1"/>
</dbReference>
<feature type="chain" id="PRO_5047497514" evidence="1">
    <location>
        <begin position="26"/>
        <end position="654"/>
    </location>
</feature>
<keyword evidence="5" id="KW-1185">Reference proteome</keyword>
<dbReference type="InterPro" id="IPR024618">
    <property type="entry name" value="DUF3857"/>
</dbReference>